<reference evidence="1 2" key="1">
    <citation type="journal article" date="2022" name="Syst. Appl. Microbiol.">
        <title>Rhodopirellula aestuarii sp. nov., a novel member of the genus Rhodopirellula isolated from brackish sediments collected in the Tagus River estuary, Portugal.</title>
        <authorList>
            <person name="Vitorino I.R."/>
            <person name="Klimek D."/>
            <person name="Calusinska M."/>
            <person name="Lobo-da-Cunha A."/>
            <person name="Vasconcelos V."/>
            <person name="Lage O.M."/>
        </authorList>
    </citation>
    <scope>NUCLEOTIDE SEQUENCE [LARGE SCALE GENOMIC DNA]</scope>
    <source>
        <strain evidence="1 2">ICT_H3.1</strain>
    </source>
</reference>
<dbReference type="RefSeq" id="WP_250931789.1">
    <property type="nucleotide sequence ID" value="NZ_JAMQBK010000073.1"/>
</dbReference>
<dbReference type="Proteomes" id="UP001202961">
    <property type="component" value="Unassembled WGS sequence"/>
</dbReference>
<organism evidence="1 2">
    <name type="scientific">Aporhodopirellula aestuarii</name>
    <dbReference type="NCBI Taxonomy" id="2950107"/>
    <lineage>
        <taxon>Bacteria</taxon>
        <taxon>Pseudomonadati</taxon>
        <taxon>Planctomycetota</taxon>
        <taxon>Planctomycetia</taxon>
        <taxon>Pirellulales</taxon>
        <taxon>Pirellulaceae</taxon>
        <taxon>Aporhodopirellula</taxon>
    </lineage>
</organism>
<keyword evidence="2" id="KW-1185">Reference proteome</keyword>
<name>A0ABT0UAV9_9BACT</name>
<evidence type="ECO:0000313" key="2">
    <source>
        <dbReference type="Proteomes" id="UP001202961"/>
    </source>
</evidence>
<evidence type="ECO:0000313" key="1">
    <source>
        <dbReference type="EMBL" id="MCM2373911.1"/>
    </source>
</evidence>
<comment type="caution">
    <text evidence="1">The sequence shown here is derived from an EMBL/GenBank/DDBJ whole genome shotgun (WGS) entry which is preliminary data.</text>
</comment>
<sequence>MPFTPSGKFSTDYLISLLLSQCESVRDALEVADAEAALEKIATYTAENMAPPRILVEESEVEFRTDDHGQRIGEVVDRNIKLGFWLRVPDAAEFVGDLNLQQQWCNYQLDLIDTEIRALGGTGEVVPGKTHVVMHSPRLIKPWLDEFDDTPEYADPDDEVDYDDSDTPPVIAEERPIWCAILFYQLGWG</sequence>
<dbReference type="EMBL" id="JAMQBK010000073">
    <property type="protein sequence ID" value="MCM2373911.1"/>
    <property type="molecule type" value="Genomic_DNA"/>
</dbReference>
<proteinExistence type="predicted"/>
<gene>
    <name evidence="1" type="ORF">NB063_25120</name>
</gene>
<protein>
    <submittedName>
        <fullName evidence="1">Uncharacterized protein</fullName>
    </submittedName>
</protein>
<accession>A0ABT0UAV9</accession>